<sequence>MSVRSFLACAALGLSAVAGAADSELDTSFGIFSTGRNVIPINGGGSNSDYVAEVLVAPDNSIYLVGSSNVQGTNDFRLTVVHLLPNGVLDTDFGTNGRYVAPQGTGNTLANSATFDSQGDILIGGTRRITSSDTDFTVCKIRGAGLAVFSGTNTACVIVPINLGGTLQDTAYRMKRLPDGRLLLMGTADAGAGPDHAALALLKADGTLDTSFGNGGKVHTLRDGLIRAELHGAALTGDILFAVGEGVTNPGGHRGALVVKVRLSDGAVVGDSLNFLGTDTGPAYYRDAIEVPGFGLIAVGTATSTGKRRGVAASLSGAGEPYGNWASGDGYSLMLGGDAIDLKRITQQSDGKFLVSGTFLASGGASSQLMVGRYNAGGGVDYTFNLLQGYRAIDFQMPGAFDGGAVLAVQNGRPIVAGSISVQSNTADFDFGVARLQNDLVFSNAFGPAPNLD</sequence>
<evidence type="ECO:0000313" key="2">
    <source>
        <dbReference type="EMBL" id="UXI70152.1"/>
    </source>
</evidence>
<evidence type="ECO:0000313" key="3">
    <source>
        <dbReference type="Proteomes" id="UP001064632"/>
    </source>
</evidence>
<dbReference type="InterPro" id="IPR013431">
    <property type="entry name" value="Delta_60_rpt"/>
</dbReference>
<gene>
    <name evidence="2" type="ORF">N4264_11125</name>
</gene>
<organism evidence="2 3">
    <name type="scientific">Tahibacter amnicola</name>
    <dbReference type="NCBI Taxonomy" id="2976241"/>
    <lineage>
        <taxon>Bacteria</taxon>
        <taxon>Pseudomonadati</taxon>
        <taxon>Pseudomonadota</taxon>
        <taxon>Gammaproteobacteria</taxon>
        <taxon>Lysobacterales</taxon>
        <taxon>Rhodanobacteraceae</taxon>
        <taxon>Tahibacter</taxon>
    </lineage>
</organism>
<dbReference type="NCBIfam" id="TIGR02608">
    <property type="entry name" value="delta_60_rpt"/>
    <property type="match status" value="3"/>
</dbReference>
<dbReference type="Gene3D" id="2.80.10.50">
    <property type="match status" value="1"/>
</dbReference>
<feature type="signal peptide" evidence="1">
    <location>
        <begin position="1"/>
        <end position="20"/>
    </location>
</feature>
<dbReference type="RefSeq" id="WP_261697103.1">
    <property type="nucleotide sequence ID" value="NZ_CP104694.1"/>
</dbReference>
<evidence type="ECO:0000256" key="1">
    <source>
        <dbReference type="SAM" id="SignalP"/>
    </source>
</evidence>
<name>A0ABY6BQW1_9GAMM</name>
<evidence type="ECO:0008006" key="4">
    <source>
        <dbReference type="Google" id="ProtNLM"/>
    </source>
</evidence>
<keyword evidence="1" id="KW-0732">Signal</keyword>
<protein>
    <recommendedName>
        <fullName evidence="4">Delta-60 repeat protein</fullName>
    </recommendedName>
</protein>
<dbReference type="Pfam" id="PF17164">
    <property type="entry name" value="DUF5122"/>
    <property type="match status" value="3"/>
</dbReference>
<feature type="chain" id="PRO_5045543547" description="Delta-60 repeat protein" evidence="1">
    <location>
        <begin position="21"/>
        <end position="453"/>
    </location>
</feature>
<reference evidence="2" key="1">
    <citation type="submission" date="2022-09" db="EMBL/GenBank/DDBJ databases">
        <title>Tahibacter sp. nov., isolated from a fresh water.</title>
        <authorList>
            <person name="Baek J.H."/>
            <person name="Lee J.K."/>
            <person name="Kim J.M."/>
            <person name="Jeon C.O."/>
        </authorList>
    </citation>
    <scope>NUCLEOTIDE SEQUENCE</scope>
    <source>
        <strain evidence="2">W38</strain>
    </source>
</reference>
<keyword evidence="3" id="KW-1185">Reference proteome</keyword>
<dbReference type="EMBL" id="CP104694">
    <property type="protein sequence ID" value="UXI70152.1"/>
    <property type="molecule type" value="Genomic_DNA"/>
</dbReference>
<proteinExistence type="predicted"/>
<accession>A0ABY6BQW1</accession>
<dbReference type="Proteomes" id="UP001064632">
    <property type="component" value="Chromosome"/>
</dbReference>